<evidence type="ECO:0000313" key="2">
    <source>
        <dbReference type="EMBL" id="KAJ7380708.1"/>
    </source>
</evidence>
<feature type="domain" description="C-type lectin" evidence="1">
    <location>
        <begin position="23"/>
        <end position="59"/>
    </location>
</feature>
<name>A0A9W9ZHN9_9CNID</name>
<proteinExistence type="predicted"/>
<dbReference type="InterPro" id="IPR016186">
    <property type="entry name" value="C-type_lectin-like/link_sf"/>
</dbReference>
<dbReference type="Pfam" id="PF00059">
    <property type="entry name" value="Lectin_C"/>
    <property type="match status" value="1"/>
</dbReference>
<dbReference type="SUPFAM" id="SSF56436">
    <property type="entry name" value="C-type lectin-like"/>
    <property type="match status" value="1"/>
</dbReference>
<dbReference type="PANTHER" id="PTHR22803">
    <property type="entry name" value="MANNOSE, PHOSPHOLIPASE, LECTIN RECEPTOR RELATED"/>
    <property type="match status" value="1"/>
</dbReference>
<dbReference type="AlphaFoldDB" id="A0A9W9ZHN9"/>
<protein>
    <submittedName>
        <fullName evidence="2">Carbohydrate binding</fullName>
    </submittedName>
</protein>
<dbReference type="OrthoDB" id="5986807at2759"/>
<accession>A0A9W9ZHN9</accession>
<evidence type="ECO:0000313" key="3">
    <source>
        <dbReference type="Proteomes" id="UP001163046"/>
    </source>
</evidence>
<keyword evidence="3" id="KW-1185">Reference proteome</keyword>
<dbReference type="InterPro" id="IPR050111">
    <property type="entry name" value="C-type_lectin/snaclec_domain"/>
</dbReference>
<evidence type="ECO:0000259" key="1">
    <source>
        <dbReference type="Pfam" id="PF00059"/>
    </source>
</evidence>
<dbReference type="InterPro" id="IPR001304">
    <property type="entry name" value="C-type_lectin-like"/>
</dbReference>
<sequence>MILCSSGWTRFDDYCYLVSGSIKTWLQAREYCHGLSGDLVKINSADENEFVLNLVRKQAPKTETSLDRTAMEFNRQPVLLD</sequence>
<dbReference type="Gene3D" id="3.10.100.10">
    <property type="entry name" value="Mannose-Binding Protein A, subunit A"/>
    <property type="match status" value="1"/>
</dbReference>
<dbReference type="InterPro" id="IPR016187">
    <property type="entry name" value="CTDL_fold"/>
</dbReference>
<organism evidence="2 3">
    <name type="scientific">Desmophyllum pertusum</name>
    <dbReference type="NCBI Taxonomy" id="174260"/>
    <lineage>
        <taxon>Eukaryota</taxon>
        <taxon>Metazoa</taxon>
        <taxon>Cnidaria</taxon>
        <taxon>Anthozoa</taxon>
        <taxon>Hexacorallia</taxon>
        <taxon>Scleractinia</taxon>
        <taxon>Caryophylliina</taxon>
        <taxon>Caryophylliidae</taxon>
        <taxon>Desmophyllum</taxon>
    </lineage>
</organism>
<dbReference type="Proteomes" id="UP001163046">
    <property type="component" value="Unassembled WGS sequence"/>
</dbReference>
<reference evidence="2" key="1">
    <citation type="submission" date="2023-01" db="EMBL/GenBank/DDBJ databases">
        <title>Genome assembly of the deep-sea coral Lophelia pertusa.</title>
        <authorList>
            <person name="Herrera S."/>
            <person name="Cordes E."/>
        </authorList>
    </citation>
    <scope>NUCLEOTIDE SEQUENCE</scope>
    <source>
        <strain evidence="2">USNM1676648</strain>
        <tissue evidence="2">Polyp</tissue>
    </source>
</reference>
<gene>
    <name evidence="2" type="primary">FCER2_1</name>
    <name evidence="2" type="ORF">OS493_007077</name>
</gene>
<dbReference type="EMBL" id="MU826352">
    <property type="protein sequence ID" value="KAJ7380708.1"/>
    <property type="molecule type" value="Genomic_DNA"/>
</dbReference>
<comment type="caution">
    <text evidence="2">The sequence shown here is derived from an EMBL/GenBank/DDBJ whole genome shotgun (WGS) entry which is preliminary data.</text>
</comment>